<evidence type="ECO:0000313" key="3">
    <source>
        <dbReference type="Proteomes" id="UP000034471"/>
    </source>
</evidence>
<comment type="caution">
    <text evidence="2">The sequence shown here is derived from an EMBL/GenBank/DDBJ whole genome shotgun (WGS) entry which is preliminary data.</text>
</comment>
<evidence type="ECO:0000256" key="1">
    <source>
        <dbReference type="SAM" id="MobiDB-lite"/>
    </source>
</evidence>
<evidence type="ECO:0000313" key="2">
    <source>
        <dbReference type="EMBL" id="KKQ38163.1"/>
    </source>
</evidence>
<dbReference type="EMBL" id="LBTJ01000016">
    <property type="protein sequence ID" value="KKQ38163.1"/>
    <property type="molecule type" value="Genomic_DNA"/>
</dbReference>
<dbReference type="AlphaFoldDB" id="A0A0G0H4K9"/>
<dbReference type="STRING" id="1618481.US54_C0016G0004"/>
<sequence>MNTHYPKLTSQPCHKCGKNLILVNVTVAKVEGEYGEVTTSIYKCSDPACQKESEKELSQIVKRREKHEAAKQQRIDNQKERKRKK</sequence>
<proteinExistence type="predicted"/>
<feature type="region of interest" description="Disordered" evidence="1">
    <location>
        <begin position="55"/>
        <end position="85"/>
    </location>
</feature>
<name>A0A0G0H4K9_9BACT</name>
<accession>A0A0G0H4K9</accession>
<organism evidence="2 3">
    <name type="scientific">Candidatus Roizmanbacteria bacterium GW2011_GWA2_37_7</name>
    <dbReference type="NCBI Taxonomy" id="1618481"/>
    <lineage>
        <taxon>Bacteria</taxon>
        <taxon>Candidatus Roizmaniibacteriota</taxon>
    </lineage>
</organism>
<dbReference type="Proteomes" id="UP000034471">
    <property type="component" value="Unassembled WGS sequence"/>
</dbReference>
<gene>
    <name evidence="2" type="ORF">US54_C0016G0004</name>
</gene>
<feature type="compositionally biased region" description="Basic and acidic residues" evidence="1">
    <location>
        <begin position="66"/>
        <end position="79"/>
    </location>
</feature>
<protein>
    <submittedName>
        <fullName evidence="2">Uncharacterized protein</fullName>
    </submittedName>
</protein>
<reference evidence="2 3" key="1">
    <citation type="journal article" date="2015" name="Nature">
        <title>rRNA introns, odd ribosomes, and small enigmatic genomes across a large radiation of phyla.</title>
        <authorList>
            <person name="Brown C.T."/>
            <person name="Hug L.A."/>
            <person name="Thomas B.C."/>
            <person name="Sharon I."/>
            <person name="Castelle C.J."/>
            <person name="Singh A."/>
            <person name="Wilkins M.J."/>
            <person name="Williams K.H."/>
            <person name="Banfield J.F."/>
        </authorList>
    </citation>
    <scope>NUCLEOTIDE SEQUENCE [LARGE SCALE GENOMIC DNA]</scope>
</reference>